<evidence type="ECO:0000313" key="7">
    <source>
        <dbReference type="Proteomes" id="UP000255517"/>
    </source>
</evidence>
<comment type="subcellular location">
    <subcellularLocation>
        <location evidence="4">Cytoplasm</location>
    </subcellularLocation>
</comment>
<keyword evidence="4" id="KW-0690">Ribosome biogenesis</keyword>
<evidence type="ECO:0000313" key="6">
    <source>
        <dbReference type="EMBL" id="SUB56484.1"/>
    </source>
</evidence>
<evidence type="ECO:0000256" key="3">
    <source>
        <dbReference type="ARBA" id="ARBA00022801"/>
    </source>
</evidence>
<dbReference type="GO" id="GO:0006364">
    <property type="term" value="P:rRNA processing"/>
    <property type="evidence" value="ECO:0007669"/>
    <property type="project" value="UniProtKB-UniRule"/>
</dbReference>
<comment type="similarity">
    <text evidence="4">Belongs to the MrnC RNase family.</text>
</comment>
<comment type="subunit">
    <text evidence="4">Homodimer.</text>
</comment>
<dbReference type="GO" id="GO:0005737">
    <property type="term" value="C:cytoplasm"/>
    <property type="evidence" value="ECO:0007669"/>
    <property type="project" value="UniProtKB-SubCell"/>
</dbReference>
<keyword evidence="4" id="KW-0694">RNA-binding</keyword>
<keyword evidence="4" id="KW-0699">rRNA-binding</keyword>
<dbReference type="RefSeq" id="WP_019034655.1">
    <property type="nucleotide sequence ID" value="NZ_CAMUOS010000007.1"/>
</dbReference>
<dbReference type="Proteomes" id="UP000255517">
    <property type="component" value="Unassembled WGS sequence"/>
</dbReference>
<keyword evidence="1 4" id="KW-0540">Nuclease</keyword>
<dbReference type="SUPFAM" id="SSF69065">
    <property type="entry name" value="RNase III domain-like"/>
    <property type="match status" value="1"/>
</dbReference>
<dbReference type="GO" id="GO:0019843">
    <property type="term" value="F:rRNA binding"/>
    <property type="evidence" value="ECO:0007669"/>
    <property type="project" value="UniProtKB-UniRule"/>
</dbReference>
<dbReference type="EMBL" id="UGSZ01000001">
    <property type="protein sequence ID" value="SUB56484.1"/>
    <property type="molecule type" value="Genomic_DNA"/>
</dbReference>
<dbReference type="InterPro" id="IPR008226">
    <property type="entry name" value="Mini3_fam"/>
</dbReference>
<name>A0A379C2K5_9FIRM</name>
<sequence>MEKTLKDFLAFGKIYDEKSIKELNSLALAYVGDAVFELLVRTMVLKGNIPAHKLHTKSIKYVQAKGQKELIEKVLQSLSEEELGVYNRGKNSKPHTVAKNQTLGDYMEATGLEALFGYLYLLDRLDRLVEIFGEMIN</sequence>
<dbReference type="HAMAP" id="MF_01468">
    <property type="entry name" value="RNase_Mini_III"/>
    <property type="match status" value="1"/>
</dbReference>
<dbReference type="InterPro" id="IPR036389">
    <property type="entry name" value="RNase_III_sf"/>
</dbReference>
<reference evidence="6 7" key="1">
    <citation type="submission" date="2018-06" db="EMBL/GenBank/DDBJ databases">
        <authorList>
            <consortium name="Pathogen Informatics"/>
            <person name="Doyle S."/>
        </authorList>
    </citation>
    <scope>NUCLEOTIDE SEQUENCE [LARGE SCALE GENOMIC DNA]</scope>
    <source>
        <strain evidence="6 7">NCTC13149</strain>
    </source>
</reference>
<protein>
    <recommendedName>
        <fullName evidence="4">Mini-ribonuclease 3</fullName>
        <shortName evidence="4">Mini-3</shortName>
        <shortName evidence="4">Mini-RNase 3</shortName>
        <ecNumber evidence="4">3.1.26.-</ecNumber>
    </recommendedName>
    <alternativeName>
        <fullName evidence="4">Mini-RNase III</fullName>
        <shortName evidence="4">Mini-III</shortName>
    </alternativeName>
</protein>
<evidence type="ECO:0000256" key="1">
    <source>
        <dbReference type="ARBA" id="ARBA00022722"/>
    </source>
</evidence>
<feature type="domain" description="RNase III" evidence="5">
    <location>
        <begin position="27"/>
        <end position="121"/>
    </location>
</feature>
<dbReference type="STRING" id="1122949.GCA_000378725_00825"/>
<evidence type="ECO:0000256" key="4">
    <source>
        <dbReference type="HAMAP-Rule" id="MF_01468"/>
    </source>
</evidence>
<comment type="function">
    <text evidence="4">Involved in correct processing of both the 5' and 3' ends of 23S rRNA precursor. Processes 30S rRNA precursor transcript even in absence of ribonuclease 3 (Rnc); Rnc processes 30S rRNA into smaller rRNA precursors.</text>
</comment>
<dbReference type="PIRSF" id="PIRSF005520">
    <property type="entry name" value="UCP005520"/>
    <property type="match status" value="1"/>
</dbReference>
<organism evidence="6 7">
    <name type="scientific">Peptoniphilus lacrimalis</name>
    <dbReference type="NCBI Taxonomy" id="33031"/>
    <lineage>
        <taxon>Bacteria</taxon>
        <taxon>Bacillati</taxon>
        <taxon>Bacillota</taxon>
        <taxon>Tissierellia</taxon>
        <taxon>Tissierellales</taxon>
        <taxon>Peptoniphilaceae</taxon>
        <taxon>Peptoniphilus</taxon>
    </lineage>
</organism>
<dbReference type="Gene3D" id="1.10.1520.10">
    <property type="entry name" value="Ribonuclease III domain"/>
    <property type="match status" value="1"/>
</dbReference>
<keyword evidence="4" id="KW-0698">rRNA processing</keyword>
<dbReference type="EC" id="3.1.26.-" evidence="4"/>
<evidence type="ECO:0000256" key="2">
    <source>
        <dbReference type="ARBA" id="ARBA00022759"/>
    </source>
</evidence>
<accession>A0A379C2K5</accession>
<proteinExistence type="inferred from homology"/>
<evidence type="ECO:0000259" key="5">
    <source>
        <dbReference type="Pfam" id="PF00636"/>
    </source>
</evidence>
<dbReference type="GO" id="GO:0004525">
    <property type="term" value="F:ribonuclease III activity"/>
    <property type="evidence" value="ECO:0007669"/>
    <property type="project" value="InterPro"/>
</dbReference>
<dbReference type="AlphaFoldDB" id="A0A379C2K5"/>
<keyword evidence="3 4" id="KW-0378">Hydrolase</keyword>
<dbReference type="InterPro" id="IPR000999">
    <property type="entry name" value="RNase_III_dom"/>
</dbReference>
<gene>
    <name evidence="4 6" type="primary">mrnC</name>
    <name evidence="6" type="ORF">NCTC13149_00256</name>
</gene>
<keyword evidence="4" id="KW-0963">Cytoplasm</keyword>
<dbReference type="PANTHER" id="PTHR34276:SF1">
    <property type="entry name" value="MINI-RIBONUCLEASE 3"/>
    <property type="match status" value="1"/>
</dbReference>
<comment type="cofactor">
    <cofactor evidence="4">
        <name>Mg(2+)</name>
        <dbReference type="ChEBI" id="CHEBI:18420"/>
    </cofactor>
</comment>
<dbReference type="PANTHER" id="PTHR34276">
    <property type="entry name" value="MINI-RIBONUCLEASE 3"/>
    <property type="match status" value="1"/>
</dbReference>
<dbReference type="Pfam" id="PF00636">
    <property type="entry name" value="Ribonuclease_3"/>
    <property type="match status" value="1"/>
</dbReference>
<keyword evidence="2 4" id="KW-0255">Endonuclease</keyword>
<feature type="active site" evidence="4">
    <location>
        <position position="33"/>
    </location>
</feature>
<keyword evidence="4" id="KW-0460">Magnesium</keyword>
<dbReference type="OrthoDB" id="46571at2"/>